<feature type="transmembrane region" description="Helical" evidence="11">
    <location>
        <begin position="724"/>
        <end position="744"/>
    </location>
</feature>
<organism evidence="12 13">
    <name type="scientific">Durusdinium trenchii</name>
    <dbReference type="NCBI Taxonomy" id="1381693"/>
    <lineage>
        <taxon>Eukaryota</taxon>
        <taxon>Sar</taxon>
        <taxon>Alveolata</taxon>
        <taxon>Dinophyceae</taxon>
        <taxon>Suessiales</taxon>
        <taxon>Symbiodiniaceae</taxon>
        <taxon>Durusdinium</taxon>
    </lineage>
</organism>
<evidence type="ECO:0000256" key="11">
    <source>
        <dbReference type="SAM" id="Phobius"/>
    </source>
</evidence>
<evidence type="ECO:0000256" key="1">
    <source>
        <dbReference type="ARBA" id="ARBA00004127"/>
    </source>
</evidence>
<dbReference type="PANTHER" id="PTHR31998">
    <property type="entry name" value="K(+)-INSENSITIVE PYROPHOSPHATE-ENERGIZED PROTON PUMP"/>
    <property type="match status" value="1"/>
</dbReference>
<name>A0ABP0R3W9_9DINO</name>
<keyword evidence="7 11" id="KW-1133">Transmembrane helix</keyword>
<keyword evidence="6" id="KW-1278">Translocase</keyword>
<keyword evidence="4 11" id="KW-0812">Transmembrane</keyword>
<evidence type="ECO:0000256" key="5">
    <source>
        <dbReference type="ARBA" id="ARBA00022842"/>
    </source>
</evidence>
<keyword evidence="10" id="KW-0175">Coiled coil</keyword>
<accession>A0ABP0R3W9</accession>
<keyword evidence="9 11" id="KW-0472">Membrane</keyword>
<evidence type="ECO:0000256" key="8">
    <source>
        <dbReference type="ARBA" id="ARBA00023065"/>
    </source>
</evidence>
<feature type="transmembrane region" description="Helical" evidence="11">
    <location>
        <begin position="505"/>
        <end position="525"/>
    </location>
</feature>
<proteinExistence type="predicted"/>
<evidence type="ECO:0000313" key="13">
    <source>
        <dbReference type="Proteomes" id="UP001642484"/>
    </source>
</evidence>
<evidence type="ECO:0000313" key="12">
    <source>
        <dbReference type="EMBL" id="CAK9094805.1"/>
    </source>
</evidence>
<evidence type="ECO:0000256" key="4">
    <source>
        <dbReference type="ARBA" id="ARBA00022692"/>
    </source>
</evidence>
<dbReference type="EC" id="7.1.3.1" evidence="2"/>
<dbReference type="EMBL" id="CAXAMN010025384">
    <property type="protein sequence ID" value="CAK9094805.1"/>
    <property type="molecule type" value="Genomic_DNA"/>
</dbReference>
<dbReference type="Pfam" id="PF03030">
    <property type="entry name" value="H_PPase"/>
    <property type="match status" value="2"/>
</dbReference>
<keyword evidence="8" id="KW-0406">Ion transport</keyword>
<feature type="transmembrane region" description="Helical" evidence="11">
    <location>
        <begin position="378"/>
        <end position="399"/>
    </location>
</feature>
<keyword evidence="13" id="KW-1185">Reference proteome</keyword>
<gene>
    <name evidence="12" type="ORF">CCMP2556_LOCUS45201</name>
</gene>
<comment type="subcellular location">
    <subcellularLocation>
        <location evidence="1">Endomembrane system</location>
        <topology evidence="1">Multi-pass membrane protein</topology>
    </subcellularLocation>
</comment>
<evidence type="ECO:0000256" key="10">
    <source>
        <dbReference type="SAM" id="Coils"/>
    </source>
</evidence>
<sequence length="883" mass="96178">MEQKGEEEGLVEGIFSWSAAWCMMLWIIALILSVGMGLLTYTGGGIMRISEEISFIRDQLPPYGPAEQPLTNQGLREINEPFRYHLPQLPLYFALSSASLGLFMVCLFTTLMLLELQGHRRSVDISWLISKGVSVYMSRTLPCITVFLFGGGWYVYVASGFGTLICFIAGATLNMVSAKVGVNTCMASTARMAYAMGEGLEVSVTLGMRSGAIGGLLSTSLGLGGMALMWLLTLDTTSLSGFGSGASLVSFYLRVGGGIFSKGAEIGADLVGEMSEKKLDEERQVYELQQRMAEMEALRLERRKKGLDELEEDMMDKLRMMEEEMQDIASSLHPIDYLDAVGENICDVSGTCADLFESMVLILSLSLIIGARGSAVPYFFTSLPVWIVAAGNLACACVAHRSHVRNHFTSRQVRWYMRLNLLFVIVFVQLVQILVSYFEYSAQGISFEDFWQLTVISIMGQVAPEICVVSGEIFTGIEYWPVRTLAQNAHLGVVQVVLQGLGQGFMSTILPAAVVIVMTMLTWGFQGPSGLAILAASSVSGTGFQGGIASFGAIATNAQKIVHLTTYHSMTRHRANLCAQLGDCTAHAGNTISVVNAFSAVFNVNLTLLAETFTRRGIDYQAVAGSPLSEWSQAGLVLGVAMSFVFTANTTMSCLETSKSFMRFCQDAPETNRQAELPFPSSHYKALKILSSYGTVTSMRMVFNPLINTLVCPMLGGFFLGTRGLMFLLSGSNVLILCFSSFLMNAGQSWFSARRFILYGLLKDEHGKSIGPDSQQFRDLGVGEMIGGPFEDTSGPALNNFIKLVGVFALVTSDLYDPTPEETWIYGCVAAVASIASIFLSRYGLSLVLTCITAFLRQRQVQREHMEAAAEPDEEELAALADD</sequence>
<keyword evidence="5" id="KW-0460">Magnesium</keyword>
<comment type="caution">
    <text evidence="12">The sequence shown here is derived from an EMBL/GenBank/DDBJ whole genome shotgun (WGS) entry which is preliminary data.</text>
</comment>
<feature type="transmembrane region" description="Helical" evidence="11">
    <location>
        <begin position="21"/>
        <end position="41"/>
    </location>
</feature>
<evidence type="ECO:0000256" key="3">
    <source>
        <dbReference type="ARBA" id="ARBA00022448"/>
    </source>
</evidence>
<evidence type="ECO:0000256" key="2">
    <source>
        <dbReference type="ARBA" id="ARBA00013242"/>
    </source>
</evidence>
<feature type="transmembrane region" description="Helical" evidence="11">
    <location>
        <begin position="161"/>
        <end position="182"/>
    </location>
</feature>
<feature type="transmembrane region" description="Helical" evidence="11">
    <location>
        <begin position="91"/>
        <end position="114"/>
    </location>
</feature>
<protein>
    <recommendedName>
        <fullName evidence="2">H(+)-exporting diphosphatase</fullName>
        <ecNumber evidence="2">7.1.3.1</ecNumber>
    </recommendedName>
</protein>
<evidence type="ECO:0000256" key="6">
    <source>
        <dbReference type="ARBA" id="ARBA00022967"/>
    </source>
</evidence>
<dbReference type="Proteomes" id="UP001642484">
    <property type="component" value="Unassembled WGS sequence"/>
</dbReference>
<evidence type="ECO:0000256" key="7">
    <source>
        <dbReference type="ARBA" id="ARBA00022989"/>
    </source>
</evidence>
<feature type="transmembrane region" description="Helical" evidence="11">
    <location>
        <begin position="212"/>
        <end position="232"/>
    </location>
</feature>
<feature type="transmembrane region" description="Helical" evidence="11">
    <location>
        <begin position="419"/>
        <end position="438"/>
    </location>
</feature>
<evidence type="ECO:0000256" key="9">
    <source>
        <dbReference type="ARBA" id="ARBA00023136"/>
    </source>
</evidence>
<feature type="coiled-coil region" evidence="10">
    <location>
        <begin position="278"/>
        <end position="327"/>
    </location>
</feature>
<dbReference type="InterPro" id="IPR004131">
    <property type="entry name" value="PPase-energised_H-pump"/>
</dbReference>
<feature type="transmembrane region" description="Helical" evidence="11">
    <location>
        <begin position="135"/>
        <end position="155"/>
    </location>
</feature>
<reference evidence="12 13" key="1">
    <citation type="submission" date="2024-02" db="EMBL/GenBank/DDBJ databases">
        <authorList>
            <person name="Chen Y."/>
            <person name="Shah S."/>
            <person name="Dougan E. K."/>
            <person name="Thang M."/>
            <person name="Chan C."/>
        </authorList>
    </citation>
    <scope>NUCLEOTIDE SEQUENCE [LARGE SCALE GENOMIC DNA]</scope>
</reference>
<keyword evidence="3" id="KW-0813">Transport</keyword>